<dbReference type="GeneID" id="36381922"/>
<reference evidence="9 10" key="1">
    <citation type="submission" date="2014-09" db="EMBL/GenBank/DDBJ databases">
        <authorList>
            <person name="Martin A.A."/>
        </authorList>
    </citation>
    <scope>NUCLEOTIDE SEQUENCE</scope>
    <source>
        <strain evidence="10">ED321</strain>
        <strain evidence="9">ED321 Heterogonic</strain>
    </source>
</reference>
<dbReference type="WormBase" id="SRAE_2000420000">
    <property type="protein sequence ID" value="SRP02187"/>
    <property type="gene ID" value="WBGene00264429"/>
</dbReference>
<keyword evidence="4" id="KW-0645">Protease</keyword>
<evidence type="ECO:0000256" key="3">
    <source>
        <dbReference type="ARBA" id="ARBA00022833"/>
    </source>
</evidence>
<evidence type="ECO:0000256" key="7">
    <source>
        <dbReference type="SAM" id="Phobius"/>
    </source>
</evidence>
<dbReference type="PANTHER" id="PTHR10127">
    <property type="entry name" value="DISCOIDIN, CUB, EGF, LAMININ , AND ZINC METALLOPROTEASE DOMAIN CONTAINING"/>
    <property type="match status" value="1"/>
</dbReference>
<evidence type="ECO:0000256" key="2">
    <source>
        <dbReference type="ARBA" id="ARBA00022723"/>
    </source>
</evidence>
<dbReference type="WBParaSite" id="SRAE_2000420000.1">
    <property type="protein sequence ID" value="SRAE_2000420000.1"/>
    <property type="gene ID" value="WBGene00264429"/>
</dbReference>
<evidence type="ECO:0000313" key="9">
    <source>
        <dbReference type="EMBL" id="CEF69552.1"/>
    </source>
</evidence>
<gene>
    <name evidence="9 11 12" type="ORF">SRAE_2000420000</name>
</gene>
<dbReference type="Proteomes" id="UP000035682">
    <property type="component" value="Unplaced"/>
</dbReference>
<dbReference type="GO" id="GO:0004222">
    <property type="term" value="F:metalloendopeptidase activity"/>
    <property type="evidence" value="ECO:0007669"/>
    <property type="project" value="InterPro"/>
</dbReference>
<dbReference type="GO" id="GO:0008270">
    <property type="term" value="F:zinc ion binding"/>
    <property type="evidence" value="ECO:0007669"/>
    <property type="project" value="InterPro"/>
</dbReference>
<dbReference type="EMBL" id="LN609529">
    <property type="protein sequence ID" value="CEF69552.1"/>
    <property type="molecule type" value="Genomic_DNA"/>
</dbReference>
<dbReference type="GO" id="GO:0006508">
    <property type="term" value="P:proteolysis"/>
    <property type="evidence" value="ECO:0007669"/>
    <property type="project" value="InterPro"/>
</dbReference>
<name>A0A090LII0_STRRB</name>
<dbReference type="PANTHER" id="PTHR10127:SF802">
    <property type="entry name" value="ZINC METALLOPROTEINASE NAS-10"/>
    <property type="match status" value="1"/>
</dbReference>
<dbReference type="OrthoDB" id="291007at2759"/>
<dbReference type="InterPro" id="IPR035914">
    <property type="entry name" value="Sperma_CUB_dom_sf"/>
</dbReference>
<evidence type="ECO:0000313" key="10">
    <source>
        <dbReference type="Proteomes" id="UP000035682"/>
    </source>
</evidence>
<dbReference type="Pfam" id="PF01400">
    <property type="entry name" value="Astacin"/>
    <property type="match status" value="1"/>
</dbReference>
<dbReference type="SUPFAM" id="SSF55486">
    <property type="entry name" value="Metalloproteases ('zincins'), catalytic domain"/>
    <property type="match status" value="1"/>
</dbReference>
<keyword evidence="3" id="KW-0862">Zinc</keyword>
<dbReference type="Gene3D" id="3.40.390.10">
    <property type="entry name" value="Collagenase (Catalytic Domain)"/>
    <property type="match status" value="1"/>
</dbReference>
<keyword evidence="7" id="KW-0812">Transmembrane</keyword>
<dbReference type="SUPFAM" id="SSF49854">
    <property type="entry name" value="Spermadhesin, CUB domain"/>
    <property type="match status" value="1"/>
</dbReference>
<keyword evidence="4" id="KW-0482">Metalloprotease</keyword>
<feature type="transmembrane region" description="Helical" evidence="7">
    <location>
        <begin position="7"/>
        <end position="26"/>
    </location>
</feature>
<sequence>MDMIKFFSYKLTVTYIIILFFIHILLCTSNDLNNKFSHESDQLENFLDDLNRFSNKKYIWYSTTNGINSRTLKKALKIFEQNTCMKFKYIKRIKKGNFGLHFLGYMAVKYPNNQPNRNKVKQDVIISNSSSKNLGYILQQTVLAMGLIPQHQRPDRDNYIKFIEMDSDYTIPLVDKYLNKYSYSEVNLFDTSYDFGSITQYSSHYFDKISSNIMVPKNIFYNKMIGQQYGLSFNDIKIMNLAICSQKCENEKKISCANSGYQDPRNCLRCKCPNGFSGIRCTELTRTGYNCHQTKLKATNEVKILHKRGYGKCYYQITSNVDTKIVIYVTQVQTMPRKICYEKRGLEIKYRNDMGATGLCLCGNYSNFSFLSEGNRVMINYNGYRNNYFTIKYVVGDK</sequence>
<keyword evidence="2" id="KW-0479">Metal-binding</keyword>
<reference evidence="11" key="2">
    <citation type="submission" date="2020-12" db="UniProtKB">
        <authorList>
            <consortium name="WormBaseParasite"/>
        </authorList>
    </citation>
    <scope>IDENTIFICATION</scope>
</reference>
<keyword evidence="10" id="KW-1185">Reference proteome</keyword>
<dbReference type="PROSITE" id="PS51864">
    <property type="entry name" value="ASTACIN"/>
    <property type="match status" value="1"/>
</dbReference>
<keyword evidence="4" id="KW-0378">Hydrolase</keyword>
<dbReference type="RefSeq" id="XP_024508752.1">
    <property type="nucleotide sequence ID" value="XM_024643042.1"/>
</dbReference>
<evidence type="ECO:0000313" key="11">
    <source>
        <dbReference type="WBParaSite" id="SRAE_2000420000.1"/>
    </source>
</evidence>
<dbReference type="PROSITE" id="PS00022">
    <property type="entry name" value="EGF_1"/>
    <property type="match status" value="1"/>
</dbReference>
<dbReference type="SMART" id="SM00235">
    <property type="entry name" value="ZnMc"/>
    <property type="match status" value="1"/>
</dbReference>
<keyword evidence="1" id="KW-0245">EGF-like domain</keyword>
<keyword evidence="7" id="KW-1133">Transmembrane helix</keyword>
<organism evidence="9">
    <name type="scientific">Strongyloides ratti</name>
    <name type="common">Parasitic roundworm</name>
    <dbReference type="NCBI Taxonomy" id="34506"/>
    <lineage>
        <taxon>Eukaryota</taxon>
        <taxon>Metazoa</taxon>
        <taxon>Ecdysozoa</taxon>
        <taxon>Nematoda</taxon>
        <taxon>Chromadorea</taxon>
        <taxon>Rhabditida</taxon>
        <taxon>Tylenchina</taxon>
        <taxon>Panagrolaimomorpha</taxon>
        <taxon>Strongyloidoidea</taxon>
        <taxon>Strongyloididae</taxon>
        <taxon>Strongyloides</taxon>
    </lineage>
</organism>
<dbReference type="CTD" id="36381922"/>
<evidence type="ECO:0000256" key="4">
    <source>
        <dbReference type="ARBA" id="ARBA00023049"/>
    </source>
</evidence>
<dbReference type="InterPro" id="IPR024079">
    <property type="entry name" value="MetalloPept_cat_dom_sf"/>
</dbReference>
<dbReference type="AlphaFoldDB" id="A0A090LII0"/>
<dbReference type="InterPro" id="IPR000742">
    <property type="entry name" value="EGF"/>
</dbReference>
<evidence type="ECO:0000256" key="6">
    <source>
        <dbReference type="PROSITE-ProRule" id="PRU01211"/>
    </source>
</evidence>
<evidence type="ECO:0000256" key="1">
    <source>
        <dbReference type="ARBA" id="ARBA00022536"/>
    </source>
</evidence>
<dbReference type="InterPro" id="IPR001506">
    <property type="entry name" value="Peptidase_M12A"/>
</dbReference>
<keyword evidence="7" id="KW-0472">Membrane</keyword>
<evidence type="ECO:0000313" key="12">
    <source>
        <dbReference type="WormBase" id="SRAE_2000420000"/>
    </source>
</evidence>
<dbReference type="PROSITE" id="PS01186">
    <property type="entry name" value="EGF_2"/>
    <property type="match status" value="1"/>
</dbReference>
<accession>A0A090LII0</accession>
<keyword evidence="5" id="KW-1015">Disulfide bond</keyword>
<feature type="domain" description="Peptidase M12A" evidence="8">
    <location>
        <begin position="45"/>
        <end position="245"/>
    </location>
</feature>
<dbReference type="InterPro" id="IPR006026">
    <property type="entry name" value="Peptidase_Metallo"/>
</dbReference>
<protein>
    <submittedName>
        <fullName evidence="9 11">Astacin-like metalloendopeptidase</fullName>
    </submittedName>
</protein>
<proteinExistence type="predicted"/>
<evidence type="ECO:0000256" key="5">
    <source>
        <dbReference type="ARBA" id="ARBA00023157"/>
    </source>
</evidence>
<evidence type="ECO:0000259" key="8">
    <source>
        <dbReference type="PROSITE" id="PS51864"/>
    </source>
</evidence>
<comment type="caution">
    <text evidence="6">Lacks conserved residue(s) required for the propagation of feature annotation.</text>
</comment>